<dbReference type="PROSITE" id="PS51257">
    <property type="entry name" value="PROKAR_LIPOPROTEIN"/>
    <property type="match status" value="1"/>
</dbReference>
<dbReference type="GO" id="GO:0005886">
    <property type="term" value="C:plasma membrane"/>
    <property type="evidence" value="ECO:0007669"/>
    <property type="project" value="UniProtKB-SubCell"/>
</dbReference>
<proteinExistence type="predicted"/>
<evidence type="ECO:0000313" key="10">
    <source>
        <dbReference type="Proteomes" id="UP000199689"/>
    </source>
</evidence>
<dbReference type="GeneID" id="87756188"/>
<evidence type="ECO:0000313" key="9">
    <source>
        <dbReference type="EMBL" id="SDA53737.1"/>
    </source>
</evidence>
<name>A0A1G5W864_9FIRM</name>
<evidence type="ECO:0000256" key="6">
    <source>
        <dbReference type="ARBA" id="ARBA00023065"/>
    </source>
</evidence>
<feature type="transmembrane region" description="Helical" evidence="8">
    <location>
        <begin position="47"/>
        <end position="66"/>
    </location>
</feature>
<keyword evidence="3" id="KW-1003">Cell membrane</keyword>
<organism evidence="9 10">
    <name type="scientific">Allisonella histaminiformans</name>
    <dbReference type="NCBI Taxonomy" id="209880"/>
    <lineage>
        <taxon>Bacteria</taxon>
        <taxon>Bacillati</taxon>
        <taxon>Bacillota</taxon>
        <taxon>Negativicutes</taxon>
        <taxon>Veillonellales</taxon>
        <taxon>Veillonellaceae</taxon>
        <taxon>Allisonella</taxon>
    </lineage>
</organism>
<evidence type="ECO:0000256" key="8">
    <source>
        <dbReference type="SAM" id="Phobius"/>
    </source>
</evidence>
<dbReference type="AlphaFoldDB" id="A0A1G5W864"/>
<accession>A0A1G5W864</accession>
<evidence type="ECO:0000256" key="5">
    <source>
        <dbReference type="ARBA" id="ARBA00022989"/>
    </source>
</evidence>
<keyword evidence="7 8" id="KW-0472">Membrane</keyword>
<feature type="transmembrane region" description="Helical" evidence="8">
    <location>
        <begin position="78"/>
        <end position="100"/>
    </location>
</feature>
<dbReference type="InterPro" id="IPR003445">
    <property type="entry name" value="Cat_transpt"/>
</dbReference>
<protein>
    <submittedName>
        <fullName evidence="9">Trk system potassium uptake protein TrkH</fullName>
    </submittedName>
</protein>
<feature type="transmembrane region" description="Helical" evidence="8">
    <location>
        <begin position="352"/>
        <end position="371"/>
    </location>
</feature>
<feature type="transmembrane region" description="Helical" evidence="8">
    <location>
        <begin position="229"/>
        <end position="248"/>
    </location>
</feature>
<reference evidence="9 10" key="1">
    <citation type="submission" date="2016-10" db="EMBL/GenBank/DDBJ databases">
        <authorList>
            <person name="de Groot N.N."/>
        </authorList>
    </citation>
    <scope>NUCLEOTIDE SEQUENCE [LARGE SCALE GENOMIC DNA]</scope>
    <source>
        <strain evidence="9 10">DSM 15230</strain>
    </source>
</reference>
<evidence type="ECO:0000256" key="7">
    <source>
        <dbReference type="ARBA" id="ARBA00023136"/>
    </source>
</evidence>
<dbReference type="GO" id="GO:0030001">
    <property type="term" value="P:metal ion transport"/>
    <property type="evidence" value="ECO:0007669"/>
    <property type="project" value="UniProtKB-ARBA"/>
</dbReference>
<feature type="transmembrane region" description="Helical" evidence="8">
    <location>
        <begin position="12"/>
        <end position="35"/>
    </location>
</feature>
<feature type="transmembrane region" description="Helical" evidence="8">
    <location>
        <begin position="410"/>
        <end position="430"/>
    </location>
</feature>
<dbReference type="RefSeq" id="WP_091364763.1">
    <property type="nucleotide sequence ID" value="NZ_FMXA01000014.1"/>
</dbReference>
<keyword evidence="2" id="KW-0813">Transport</keyword>
<dbReference type="Proteomes" id="UP000199689">
    <property type="component" value="Unassembled WGS sequence"/>
</dbReference>
<dbReference type="PANTHER" id="PTHR32024:SF1">
    <property type="entry name" value="KTR SYSTEM POTASSIUM UPTAKE PROTEIN B"/>
    <property type="match status" value="1"/>
</dbReference>
<gene>
    <name evidence="9" type="ORF">SAMN02910343_01172</name>
</gene>
<evidence type="ECO:0000256" key="3">
    <source>
        <dbReference type="ARBA" id="ARBA00022475"/>
    </source>
</evidence>
<dbReference type="STRING" id="209880.SAMN02910343_01172"/>
<dbReference type="OrthoDB" id="9810952at2"/>
<keyword evidence="5 8" id="KW-1133">Transmembrane helix</keyword>
<keyword evidence="6" id="KW-0406">Ion transport</keyword>
<evidence type="ECO:0000256" key="1">
    <source>
        <dbReference type="ARBA" id="ARBA00004651"/>
    </source>
</evidence>
<dbReference type="Pfam" id="PF02386">
    <property type="entry name" value="TrkH"/>
    <property type="match status" value="1"/>
</dbReference>
<dbReference type="PANTHER" id="PTHR32024">
    <property type="entry name" value="TRK SYSTEM POTASSIUM UPTAKE PROTEIN TRKG-RELATED"/>
    <property type="match status" value="1"/>
</dbReference>
<feature type="transmembrane region" description="Helical" evidence="8">
    <location>
        <begin position="197"/>
        <end position="217"/>
    </location>
</feature>
<dbReference type="GO" id="GO:0008324">
    <property type="term" value="F:monoatomic cation transmembrane transporter activity"/>
    <property type="evidence" value="ECO:0007669"/>
    <property type="project" value="InterPro"/>
</dbReference>
<keyword evidence="4 8" id="KW-0812">Transmembrane</keyword>
<evidence type="ECO:0000256" key="4">
    <source>
        <dbReference type="ARBA" id="ARBA00022692"/>
    </source>
</evidence>
<keyword evidence="10" id="KW-1185">Reference proteome</keyword>
<dbReference type="EMBL" id="FMXA01000014">
    <property type="protein sequence ID" value="SDA53737.1"/>
    <property type="molecule type" value="Genomic_DNA"/>
</dbReference>
<comment type="subcellular location">
    <subcellularLocation>
        <location evidence="1">Cell membrane</location>
        <topology evidence="1">Multi-pass membrane protein</topology>
    </subcellularLocation>
</comment>
<sequence length="448" mass="48938">MIKSIISALGFFHRGFLIMAGFALCMLFCACVLMLPVSQNGGVHLSFLDVLFTAVSVISVTGLSYIDIEKEFSLFGQIFIMIMSEIGGLGIMTAMAVWGISTGKRIQLRERLLIKDSFNLQTPSGVVWLVKRIVTTTLWIECISSILLSIYFVPQYGWKGIYLGCWYSVASFCNTGFDILGAEGGVAGLMSHPYPLIIIYLTSLLGGVGFLVINDVIDKRSWRKFQLNTKIVITTGLFLTVVSTVAFLCLEGENPASMAALSWPDKVVNALFMASSSRMSGFSMVDMTALKPATLLLMIALMSVGTGPVSTGGGIRTTTLAVLYLSTASWLRGRHQVVVYHKRIPMQVLYKALNIFFIYSGFVFLTTFAMLVCNTGGFSFGQILFESVSAFSTVGLTAGVTAQLNTSCKIILMIAMFIGRVGIMTLSIVFGDRRKRNLQFPEENISIG</sequence>
<feature type="transmembrane region" description="Helical" evidence="8">
    <location>
        <begin position="160"/>
        <end position="177"/>
    </location>
</feature>
<evidence type="ECO:0000256" key="2">
    <source>
        <dbReference type="ARBA" id="ARBA00022448"/>
    </source>
</evidence>